<accession>A0A131ZXV0</accession>
<dbReference type="PANTHER" id="PTHR14234:SF19">
    <property type="entry name" value="RIM-BINDING PROTEIN, ISOFORM F"/>
    <property type="match status" value="1"/>
</dbReference>
<feature type="compositionally biased region" description="Polar residues" evidence="2">
    <location>
        <begin position="1"/>
        <end position="11"/>
    </location>
</feature>
<feature type="region of interest" description="Disordered" evidence="2">
    <location>
        <begin position="1"/>
        <end position="34"/>
    </location>
</feature>
<gene>
    <name evidence="4" type="ORF">QR98_0019570</name>
</gene>
<dbReference type="SUPFAM" id="SSF50044">
    <property type="entry name" value="SH3-domain"/>
    <property type="match status" value="2"/>
</dbReference>
<protein>
    <submittedName>
        <fullName evidence="4">Variant SH3 domain containing protein 1</fullName>
    </submittedName>
</protein>
<dbReference type="PROSITE" id="PS50002">
    <property type="entry name" value="SH3"/>
    <property type="match status" value="2"/>
</dbReference>
<organism evidence="4 5">
    <name type="scientific">Sarcoptes scabiei</name>
    <name type="common">Itch mite</name>
    <name type="synonym">Acarus scabiei</name>
    <dbReference type="NCBI Taxonomy" id="52283"/>
    <lineage>
        <taxon>Eukaryota</taxon>
        <taxon>Metazoa</taxon>
        <taxon>Ecdysozoa</taxon>
        <taxon>Arthropoda</taxon>
        <taxon>Chelicerata</taxon>
        <taxon>Arachnida</taxon>
        <taxon>Acari</taxon>
        <taxon>Acariformes</taxon>
        <taxon>Sarcoptiformes</taxon>
        <taxon>Astigmata</taxon>
        <taxon>Psoroptidia</taxon>
        <taxon>Sarcoptoidea</taxon>
        <taxon>Sarcoptidae</taxon>
        <taxon>Sarcoptinae</taxon>
        <taxon>Sarcoptes</taxon>
    </lineage>
</organism>
<evidence type="ECO:0000313" key="5">
    <source>
        <dbReference type="Proteomes" id="UP000616769"/>
    </source>
</evidence>
<feature type="region of interest" description="Disordered" evidence="2">
    <location>
        <begin position="330"/>
        <end position="349"/>
    </location>
</feature>
<feature type="region of interest" description="Disordered" evidence="2">
    <location>
        <begin position="462"/>
        <end position="490"/>
    </location>
</feature>
<dbReference type="Gene3D" id="2.30.30.40">
    <property type="entry name" value="SH3 Domains"/>
    <property type="match status" value="2"/>
</dbReference>
<name>A0A131ZXV0_SARSC</name>
<dbReference type="Proteomes" id="UP000616769">
    <property type="component" value="Unassembled WGS sequence"/>
</dbReference>
<dbReference type="InterPro" id="IPR036028">
    <property type="entry name" value="SH3-like_dom_sf"/>
</dbReference>
<comment type="caution">
    <text evidence="4">The sequence shown here is derived from an EMBL/GenBank/DDBJ whole genome shotgun (WGS) entry which is preliminary data.</text>
</comment>
<feature type="compositionally biased region" description="Low complexity" evidence="2">
    <location>
        <begin position="390"/>
        <end position="412"/>
    </location>
</feature>
<dbReference type="FunFam" id="2.30.30.40:FF:000016">
    <property type="entry name" value="RIMS-binding protein 2 isoform X2"/>
    <property type="match status" value="1"/>
</dbReference>
<evidence type="ECO:0000256" key="2">
    <source>
        <dbReference type="SAM" id="MobiDB-lite"/>
    </source>
</evidence>
<dbReference type="EMBL" id="JXLN01005350">
    <property type="protein sequence ID" value="KPM03524.1"/>
    <property type="molecule type" value="Genomic_DNA"/>
</dbReference>
<feature type="compositionally biased region" description="Low complexity" evidence="2">
    <location>
        <begin position="356"/>
        <end position="380"/>
    </location>
</feature>
<evidence type="ECO:0000313" key="4">
    <source>
        <dbReference type="EMBL" id="KPM03524.1"/>
    </source>
</evidence>
<proteinExistence type="predicted"/>
<dbReference type="FunFam" id="2.30.30.40:FF:000023">
    <property type="entry name" value="RIMS-binding protein 2 isoform F"/>
    <property type="match status" value="1"/>
</dbReference>
<dbReference type="InterPro" id="IPR040325">
    <property type="entry name" value="RIMBP1/2/3"/>
</dbReference>
<dbReference type="InterPro" id="IPR035755">
    <property type="entry name" value="RIM-BP_SH3_3"/>
</dbReference>
<feature type="domain" description="SH3" evidence="3">
    <location>
        <begin position="137"/>
        <end position="205"/>
    </location>
</feature>
<feature type="compositionally biased region" description="Low complexity" evidence="2">
    <location>
        <begin position="333"/>
        <end position="349"/>
    </location>
</feature>
<sequence>MISQCSHNLMSESKHRQMTNRQQQQQVSGQTRTSAGRFVSNRTANVSHTSTMNIPAIEITKETPSESVQPVESYSEEEFDQSMKQRVYGGGLTGKRSGISPMPPQRTRILSELEKSNFGQYNQMGHRRGPNYRDREHGVRWFIALFDYDPMTMSPNPDAAEEELPFQEGQLIKIYGDKDADGFYRGECNGRIGYVPCNMVSEVQYDDPRFARSQNPNDPLAHLPVRKMIALYDYDPQELSPNFDTETELAFRTDDIIYVYGDMDEDGFYIGEINGVRGLVPSNFLADAGPVDSSQARHVSRVKGGKQSNHWKLQGFNQNQSTIGQMFQSNTLQQQSSQPAQQHQVLMHQQQTQLQQQSQQTLPGQTYQQQLGSHQTQQQTSFMAPQNSFQQQSTTMQASQQSQQNPLLPTNQSMNRSMRQQNPMMNVGGHQQQAQFNPMFKSPGTNLGNKQRPNSLDLNVGTPRPFAHPNQPHQPMMGHHQPQTAAPNQPSQLQQNQMGLYQTQSQQPFNSMLAGQTNTAAGQPSGTILNTMKNIFKL</sequence>
<reference evidence="4 5" key="1">
    <citation type="journal article" date="2015" name="Parasit. Vectors">
        <title>Draft genome of the scabies mite.</title>
        <authorList>
            <person name="Rider S.D.Jr."/>
            <person name="Morgan M.S."/>
            <person name="Arlian L.G."/>
        </authorList>
    </citation>
    <scope>NUCLEOTIDE SEQUENCE [LARGE SCALE GENOMIC DNA]</scope>
    <source>
        <strain evidence="4">Arlian Lab</strain>
    </source>
</reference>
<dbReference type="Pfam" id="PF07653">
    <property type="entry name" value="SH3_2"/>
    <property type="match status" value="2"/>
</dbReference>
<dbReference type="InterPro" id="IPR035753">
    <property type="entry name" value="RIM-BP_SH3_2"/>
</dbReference>
<dbReference type="InterPro" id="IPR001452">
    <property type="entry name" value="SH3_domain"/>
</dbReference>
<dbReference type="CDD" id="cd12012">
    <property type="entry name" value="SH3_RIM-BP_2"/>
    <property type="match status" value="1"/>
</dbReference>
<feature type="compositionally biased region" description="Polar residues" evidence="2">
    <location>
        <begin position="481"/>
        <end position="490"/>
    </location>
</feature>
<dbReference type="CDD" id="cd12013">
    <property type="entry name" value="SH3_RIM-BP_3"/>
    <property type="match status" value="1"/>
</dbReference>
<keyword evidence="1" id="KW-0728">SH3 domain</keyword>
<feature type="domain" description="SH3" evidence="3">
    <location>
        <begin position="223"/>
        <end position="290"/>
    </location>
</feature>
<dbReference type="VEuPathDB" id="VectorBase:SSCA001014"/>
<dbReference type="PANTHER" id="PTHR14234">
    <property type="entry name" value="RIM BINDING PROTEIN-RELATED"/>
    <property type="match status" value="1"/>
</dbReference>
<evidence type="ECO:0000259" key="3">
    <source>
        <dbReference type="PROSITE" id="PS50002"/>
    </source>
</evidence>
<dbReference type="GO" id="GO:0007274">
    <property type="term" value="P:neuromuscular synaptic transmission"/>
    <property type="evidence" value="ECO:0007669"/>
    <property type="project" value="TreeGrafter"/>
</dbReference>
<evidence type="ECO:0000256" key="1">
    <source>
        <dbReference type="ARBA" id="ARBA00022443"/>
    </source>
</evidence>
<dbReference type="SMART" id="SM00326">
    <property type="entry name" value="SH3"/>
    <property type="match status" value="2"/>
</dbReference>
<dbReference type="AlphaFoldDB" id="A0A131ZXV0"/>
<feature type="region of interest" description="Disordered" evidence="2">
    <location>
        <begin position="356"/>
        <end position="414"/>
    </location>
</feature>
<dbReference type="GO" id="GO:0045202">
    <property type="term" value="C:synapse"/>
    <property type="evidence" value="ECO:0007669"/>
    <property type="project" value="GOC"/>
</dbReference>